<evidence type="ECO:0000256" key="1">
    <source>
        <dbReference type="SAM" id="MobiDB-lite"/>
    </source>
</evidence>
<dbReference type="AlphaFoldDB" id="A0A0L0ND65"/>
<reference evidence="2 3" key="1">
    <citation type="journal article" date="2015" name="BMC Genomics">
        <title>The genome of the truffle-parasite Tolypocladium ophioglossoides and the evolution of antifungal peptaibiotics.</title>
        <authorList>
            <person name="Quandt C.A."/>
            <person name="Bushley K.E."/>
            <person name="Spatafora J.W."/>
        </authorList>
    </citation>
    <scope>NUCLEOTIDE SEQUENCE [LARGE SCALE GENOMIC DNA]</scope>
    <source>
        <strain evidence="2 3">CBS 100239</strain>
    </source>
</reference>
<protein>
    <submittedName>
        <fullName evidence="2">Uncharacterized protein</fullName>
    </submittedName>
</protein>
<feature type="non-terminal residue" evidence="2">
    <location>
        <position position="1"/>
    </location>
</feature>
<comment type="caution">
    <text evidence="2">The sequence shown here is derived from an EMBL/GenBank/DDBJ whole genome shotgun (WGS) entry which is preliminary data.</text>
</comment>
<name>A0A0L0ND65_TOLOC</name>
<organism evidence="2 3">
    <name type="scientific">Tolypocladium ophioglossoides (strain CBS 100239)</name>
    <name type="common">Snaketongue truffleclub</name>
    <name type="synonym">Elaphocordyceps ophioglossoides</name>
    <dbReference type="NCBI Taxonomy" id="1163406"/>
    <lineage>
        <taxon>Eukaryota</taxon>
        <taxon>Fungi</taxon>
        <taxon>Dikarya</taxon>
        <taxon>Ascomycota</taxon>
        <taxon>Pezizomycotina</taxon>
        <taxon>Sordariomycetes</taxon>
        <taxon>Hypocreomycetidae</taxon>
        <taxon>Hypocreales</taxon>
        <taxon>Ophiocordycipitaceae</taxon>
        <taxon>Tolypocladium</taxon>
    </lineage>
</organism>
<proteinExistence type="predicted"/>
<keyword evidence="3" id="KW-1185">Reference proteome</keyword>
<gene>
    <name evidence="2" type="ORF">TOPH_03307</name>
</gene>
<feature type="compositionally biased region" description="Low complexity" evidence="1">
    <location>
        <begin position="20"/>
        <end position="31"/>
    </location>
</feature>
<evidence type="ECO:0000313" key="2">
    <source>
        <dbReference type="EMBL" id="KND92102.1"/>
    </source>
</evidence>
<sequence>FRHDWSQQQRLQLPRRAKSQQTQRFQQLPRQAKIAEPAVGHLSPAGSDSHYETRASRFTRRNIVSRPRQRAFDDGLCLK</sequence>
<dbReference type="Proteomes" id="UP000036947">
    <property type="component" value="Unassembled WGS sequence"/>
</dbReference>
<accession>A0A0L0ND65</accession>
<feature type="compositionally biased region" description="Polar residues" evidence="1">
    <location>
        <begin position="1"/>
        <end position="11"/>
    </location>
</feature>
<dbReference type="EMBL" id="LFRF01000007">
    <property type="protein sequence ID" value="KND92102.1"/>
    <property type="molecule type" value="Genomic_DNA"/>
</dbReference>
<evidence type="ECO:0000313" key="3">
    <source>
        <dbReference type="Proteomes" id="UP000036947"/>
    </source>
</evidence>
<feature type="region of interest" description="Disordered" evidence="1">
    <location>
        <begin position="1"/>
        <end position="62"/>
    </location>
</feature>